<proteinExistence type="predicted"/>
<protein>
    <submittedName>
        <fullName evidence="1">2707_t:CDS:1</fullName>
    </submittedName>
</protein>
<dbReference type="AlphaFoldDB" id="A0A9N9JFZ2"/>
<evidence type="ECO:0000313" key="1">
    <source>
        <dbReference type="EMBL" id="CAG8780422.1"/>
    </source>
</evidence>
<accession>A0A9N9JFZ2</accession>
<gene>
    <name evidence="1" type="ORF">CPELLU_LOCUS16355</name>
</gene>
<sequence>MDLDTKIENSINHLTNFRNISKFDLKIEEYKNILKETLFLTYVTHQFMKFKQVLYILHGKFPDLYIERYIYFKEINQNIYNLTFQEMDINIDKKLELEKEFNKFQKLYHSLVKK</sequence>
<dbReference type="Proteomes" id="UP000789759">
    <property type="component" value="Unassembled WGS sequence"/>
</dbReference>
<comment type="caution">
    <text evidence="1">The sequence shown here is derived from an EMBL/GenBank/DDBJ whole genome shotgun (WGS) entry which is preliminary data.</text>
</comment>
<evidence type="ECO:0000313" key="2">
    <source>
        <dbReference type="Proteomes" id="UP000789759"/>
    </source>
</evidence>
<name>A0A9N9JFZ2_9GLOM</name>
<dbReference type="EMBL" id="CAJVQA010023924">
    <property type="protein sequence ID" value="CAG8780422.1"/>
    <property type="molecule type" value="Genomic_DNA"/>
</dbReference>
<organism evidence="1 2">
    <name type="scientific">Cetraspora pellucida</name>
    <dbReference type="NCBI Taxonomy" id="1433469"/>
    <lineage>
        <taxon>Eukaryota</taxon>
        <taxon>Fungi</taxon>
        <taxon>Fungi incertae sedis</taxon>
        <taxon>Mucoromycota</taxon>
        <taxon>Glomeromycotina</taxon>
        <taxon>Glomeromycetes</taxon>
        <taxon>Diversisporales</taxon>
        <taxon>Gigasporaceae</taxon>
        <taxon>Cetraspora</taxon>
    </lineage>
</organism>
<reference evidence="1" key="1">
    <citation type="submission" date="2021-06" db="EMBL/GenBank/DDBJ databases">
        <authorList>
            <person name="Kallberg Y."/>
            <person name="Tangrot J."/>
            <person name="Rosling A."/>
        </authorList>
    </citation>
    <scope>NUCLEOTIDE SEQUENCE</scope>
    <source>
        <strain evidence="1">FL966</strain>
    </source>
</reference>
<keyword evidence="2" id="KW-1185">Reference proteome</keyword>